<dbReference type="HOGENOM" id="CLU_3126899_0_0_1"/>
<dbReference type="EMBL" id="CAEY01001591">
    <property type="status" value="NOT_ANNOTATED_CDS"/>
    <property type="molecule type" value="Genomic_DNA"/>
</dbReference>
<accession>T1K618</accession>
<evidence type="ECO:0000313" key="2">
    <source>
        <dbReference type="Proteomes" id="UP000015104"/>
    </source>
</evidence>
<reference evidence="1" key="2">
    <citation type="submission" date="2015-06" db="UniProtKB">
        <authorList>
            <consortium name="EnsemblMetazoa"/>
        </authorList>
    </citation>
    <scope>IDENTIFICATION</scope>
</reference>
<protein>
    <submittedName>
        <fullName evidence="1">Uncharacterized protein</fullName>
    </submittedName>
</protein>
<name>T1K618_TETUR</name>
<dbReference type="EnsemblMetazoa" id="tetur05g08290.1">
    <property type="protein sequence ID" value="tetur05g08290.1"/>
    <property type="gene ID" value="tetur05g08290"/>
</dbReference>
<organism evidence="1 2">
    <name type="scientific">Tetranychus urticae</name>
    <name type="common">Two-spotted spider mite</name>
    <dbReference type="NCBI Taxonomy" id="32264"/>
    <lineage>
        <taxon>Eukaryota</taxon>
        <taxon>Metazoa</taxon>
        <taxon>Ecdysozoa</taxon>
        <taxon>Arthropoda</taxon>
        <taxon>Chelicerata</taxon>
        <taxon>Arachnida</taxon>
        <taxon>Acari</taxon>
        <taxon>Acariformes</taxon>
        <taxon>Trombidiformes</taxon>
        <taxon>Prostigmata</taxon>
        <taxon>Eleutherengona</taxon>
        <taxon>Raphignathae</taxon>
        <taxon>Tetranychoidea</taxon>
        <taxon>Tetranychidae</taxon>
        <taxon>Tetranychus</taxon>
    </lineage>
</organism>
<evidence type="ECO:0000313" key="1">
    <source>
        <dbReference type="EnsemblMetazoa" id="tetur05g08290.1"/>
    </source>
</evidence>
<reference evidence="2" key="1">
    <citation type="submission" date="2011-08" db="EMBL/GenBank/DDBJ databases">
        <authorList>
            <person name="Rombauts S."/>
        </authorList>
    </citation>
    <scope>NUCLEOTIDE SEQUENCE</scope>
    <source>
        <strain evidence="2">London</strain>
    </source>
</reference>
<sequence>MHLNLLQVTVLHLSTGTRKHNTKSTQIKPDWTVQINCKYRAELFLLTVNQ</sequence>
<dbReference type="AlphaFoldDB" id="T1K618"/>
<keyword evidence="2" id="KW-1185">Reference proteome</keyword>
<dbReference type="Proteomes" id="UP000015104">
    <property type="component" value="Unassembled WGS sequence"/>
</dbReference>
<proteinExistence type="predicted"/>